<evidence type="ECO:0000256" key="2">
    <source>
        <dbReference type="ARBA" id="ARBA00023125"/>
    </source>
</evidence>
<evidence type="ECO:0000256" key="1">
    <source>
        <dbReference type="ARBA" id="ARBA00023015"/>
    </source>
</evidence>
<dbReference type="KEGG" id="camu:CA2015_4797"/>
<dbReference type="PRINTS" id="PR00032">
    <property type="entry name" value="HTHARAC"/>
</dbReference>
<dbReference type="InterPro" id="IPR018060">
    <property type="entry name" value="HTH_AraC"/>
</dbReference>
<keyword evidence="1" id="KW-0805">Transcription regulation</keyword>
<keyword evidence="3" id="KW-0804">Transcription</keyword>
<dbReference type="InterPro" id="IPR009057">
    <property type="entry name" value="Homeodomain-like_sf"/>
</dbReference>
<name>A0A0H4PHX1_9BACT</name>
<dbReference type="InterPro" id="IPR014710">
    <property type="entry name" value="RmlC-like_jellyroll"/>
</dbReference>
<sequence>MFNRRIDMQEPIKTYEMPEITNKRAFQIYEVQGKTIQNRTYPHETDRPHRHKYYEICVFVNGAGKHEIDFNAHPIHSQSVHFLSPGQVHKISRENDYHGYLMVFSREFYALDTKNEEFLFQLPYFNNPTLVPILNLNSVDFKDLIDLIEVISKEYRKWNSFTTAILNNYLQIFLIKCKQYYLRYFADKNNTLDPDFSLVQQFNALVEHKFRQVHQVQDYAEMMKLTPSILNKHVKKITGMTAGEVILERLMLQAKRYLIYTDLSNKEIAYQLNYQDPSYFSRIFKKKTGVSPSTFRCLENEKYQQ</sequence>
<evidence type="ECO:0000313" key="5">
    <source>
        <dbReference type="EMBL" id="AKP54121.1"/>
    </source>
</evidence>
<dbReference type="Pfam" id="PF12833">
    <property type="entry name" value="HTH_18"/>
    <property type="match status" value="1"/>
</dbReference>
<dbReference type="PROSITE" id="PS01124">
    <property type="entry name" value="HTH_ARAC_FAMILY_2"/>
    <property type="match status" value="1"/>
</dbReference>
<evidence type="ECO:0000256" key="3">
    <source>
        <dbReference type="ARBA" id="ARBA00023163"/>
    </source>
</evidence>
<keyword evidence="6" id="KW-1185">Reference proteome</keyword>
<protein>
    <submittedName>
        <fullName evidence="5">Transcriptional regulator, AraC family</fullName>
    </submittedName>
</protein>
<dbReference type="SMART" id="SM00342">
    <property type="entry name" value="HTH_ARAC"/>
    <property type="match status" value="1"/>
</dbReference>
<dbReference type="PANTHER" id="PTHR43280:SF32">
    <property type="entry name" value="TRANSCRIPTIONAL REGULATORY PROTEIN"/>
    <property type="match status" value="1"/>
</dbReference>
<dbReference type="SUPFAM" id="SSF51215">
    <property type="entry name" value="Regulatory protein AraC"/>
    <property type="match status" value="1"/>
</dbReference>
<dbReference type="STRING" id="320787.CA2015_4797"/>
<dbReference type="GO" id="GO:0043565">
    <property type="term" value="F:sequence-specific DNA binding"/>
    <property type="evidence" value="ECO:0007669"/>
    <property type="project" value="InterPro"/>
</dbReference>
<dbReference type="SUPFAM" id="SSF46689">
    <property type="entry name" value="Homeodomain-like"/>
    <property type="match status" value="1"/>
</dbReference>
<dbReference type="PANTHER" id="PTHR43280">
    <property type="entry name" value="ARAC-FAMILY TRANSCRIPTIONAL REGULATOR"/>
    <property type="match status" value="1"/>
</dbReference>
<dbReference type="Pfam" id="PF02311">
    <property type="entry name" value="AraC_binding"/>
    <property type="match status" value="1"/>
</dbReference>
<reference evidence="5 6" key="1">
    <citation type="submission" date="2015-07" db="EMBL/GenBank/DDBJ databases">
        <authorList>
            <person name="Kim K.M."/>
        </authorList>
    </citation>
    <scope>NUCLEOTIDE SEQUENCE [LARGE SCALE GENOMIC DNA]</scope>
    <source>
        <strain evidence="5 6">KCTC 12363</strain>
    </source>
</reference>
<dbReference type="Gene3D" id="1.10.10.60">
    <property type="entry name" value="Homeodomain-like"/>
    <property type="match status" value="1"/>
</dbReference>
<dbReference type="Gene3D" id="2.60.120.10">
    <property type="entry name" value="Jelly Rolls"/>
    <property type="match status" value="1"/>
</dbReference>
<dbReference type="RefSeq" id="WP_240477883.1">
    <property type="nucleotide sequence ID" value="NZ_CAXBGM010000068.1"/>
</dbReference>
<accession>A0A0H4PHX1</accession>
<dbReference type="InterPro" id="IPR020449">
    <property type="entry name" value="Tscrpt_reg_AraC-type_HTH"/>
</dbReference>
<dbReference type="PATRIC" id="fig|320787.5.peg.5251"/>
<evidence type="ECO:0000313" key="6">
    <source>
        <dbReference type="Proteomes" id="UP000036520"/>
    </source>
</evidence>
<dbReference type="AlphaFoldDB" id="A0A0H4PHX1"/>
<organism evidence="5 6">
    <name type="scientific">Cyclobacterium amurskyense</name>
    <dbReference type="NCBI Taxonomy" id="320787"/>
    <lineage>
        <taxon>Bacteria</taxon>
        <taxon>Pseudomonadati</taxon>
        <taxon>Bacteroidota</taxon>
        <taxon>Cytophagia</taxon>
        <taxon>Cytophagales</taxon>
        <taxon>Cyclobacteriaceae</taxon>
        <taxon>Cyclobacterium</taxon>
    </lineage>
</organism>
<dbReference type="GO" id="GO:0003700">
    <property type="term" value="F:DNA-binding transcription factor activity"/>
    <property type="evidence" value="ECO:0007669"/>
    <property type="project" value="InterPro"/>
</dbReference>
<keyword evidence="2" id="KW-0238">DNA-binding</keyword>
<dbReference type="InterPro" id="IPR037923">
    <property type="entry name" value="HTH-like"/>
</dbReference>
<dbReference type="InterPro" id="IPR003313">
    <property type="entry name" value="AraC-bd"/>
</dbReference>
<dbReference type="Proteomes" id="UP000036520">
    <property type="component" value="Chromosome"/>
</dbReference>
<evidence type="ECO:0000259" key="4">
    <source>
        <dbReference type="PROSITE" id="PS01124"/>
    </source>
</evidence>
<gene>
    <name evidence="5" type="ORF">CA2015_4797</name>
</gene>
<proteinExistence type="predicted"/>
<feature type="domain" description="HTH araC/xylS-type" evidence="4">
    <location>
        <begin position="200"/>
        <end position="298"/>
    </location>
</feature>
<dbReference type="EMBL" id="CP012040">
    <property type="protein sequence ID" value="AKP54121.1"/>
    <property type="molecule type" value="Genomic_DNA"/>
</dbReference>